<feature type="transmembrane region" description="Helical" evidence="1">
    <location>
        <begin position="210"/>
        <end position="233"/>
    </location>
</feature>
<dbReference type="Proteomes" id="UP000247807">
    <property type="component" value="Unassembled WGS sequence"/>
</dbReference>
<dbReference type="OrthoDB" id="7056580at2"/>
<keyword evidence="1" id="KW-0812">Transmembrane</keyword>
<proteinExistence type="predicted"/>
<feature type="domain" description="Methyltransferase" evidence="2">
    <location>
        <begin position="56"/>
        <end position="162"/>
    </location>
</feature>
<dbReference type="PANTHER" id="PTHR43591:SF24">
    <property type="entry name" value="2-METHOXY-6-POLYPRENYL-1,4-BENZOQUINOL METHYLASE, MITOCHONDRIAL"/>
    <property type="match status" value="1"/>
</dbReference>
<evidence type="ECO:0000256" key="1">
    <source>
        <dbReference type="SAM" id="Phobius"/>
    </source>
</evidence>
<name>A0A318R2A3_PROMR</name>
<dbReference type="Pfam" id="PF13847">
    <property type="entry name" value="Methyltransf_31"/>
    <property type="match status" value="1"/>
</dbReference>
<dbReference type="EMBL" id="QJUE01000002">
    <property type="protein sequence ID" value="PYE02965.1"/>
    <property type="molecule type" value="Genomic_DNA"/>
</dbReference>
<evidence type="ECO:0000259" key="2">
    <source>
        <dbReference type="Pfam" id="PF13847"/>
    </source>
</evidence>
<dbReference type="SUPFAM" id="SSF53335">
    <property type="entry name" value="S-adenosyl-L-methionine-dependent methyltransferases"/>
    <property type="match status" value="1"/>
</dbReference>
<dbReference type="GO" id="GO:0008168">
    <property type="term" value="F:methyltransferase activity"/>
    <property type="evidence" value="ECO:0007669"/>
    <property type="project" value="TreeGrafter"/>
</dbReference>
<reference evidence="3 4" key="1">
    <citation type="journal article" date="2018" name="Appl. Environ. Microbiol.">
        <title>Genome rearrangement shapes Prochlorococcus ecological adaptation.</title>
        <authorList>
            <person name="Yan W."/>
            <person name="Wei S."/>
            <person name="Wang Q."/>
            <person name="Xiao X."/>
            <person name="Zeng Q."/>
            <person name="Jiao N."/>
            <person name="Zhang R."/>
        </authorList>
    </citation>
    <scope>NUCLEOTIDE SEQUENCE [LARGE SCALE GENOMIC DNA]</scope>
    <source>
        <strain evidence="3 4">XMU1408</strain>
    </source>
</reference>
<sequence>MPTDLQKNIDWYKTYSKNTGGAYRNSLINPENFYQVFARDIAFYKVLNFIDLRKIKTLKVLDVGCGDGNGTIKFIQLGFLPSNVYGIELIKERLEKAKNQYPNLNFMINDASNLEFESNSFDLVNESTMFIHSIDKVESDEIAKEMIRVTKKNKYIILQDWRYSKPWNHNYNGLSKSRIKEIFSVGVLTELICQRNGALIPPLGRRISRYFPYLYFIISALFPFLVGGNVTLLRKL</sequence>
<evidence type="ECO:0000313" key="3">
    <source>
        <dbReference type="EMBL" id="PYE02965.1"/>
    </source>
</evidence>
<dbReference type="Gene3D" id="3.40.50.150">
    <property type="entry name" value="Vaccinia Virus protein VP39"/>
    <property type="match status" value="1"/>
</dbReference>
<keyword evidence="1" id="KW-1133">Transmembrane helix</keyword>
<dbReference type="InterPro" id="IPR025714">
    <property type="entry name" value="Methyltranfer_dom"/>
</dbReference>
<keyword evidence="1" id="KW-0472">Membrane</keyword>
<gene>
    <name evidence="3" type="ORF">DNJ73_04245</name>
</gene>
<protein>
    <recommendedName>
        <fullName evidence="2">Methyltransferase domain-containing protein</fullName>
    </recommendedName>
</protein>
<dbReference type="PANTHER" id="PTHR43591">
    <property type="entry name" value="METHYLTRANSFERASE"/>
    <property type="match status" value="1"/>
</dbReference>
<dbReference type="AlphaFoldDB" id="A0A318R2A3"/>
<accession>A0A318R2A3</accession>
<evidence type="ECO:0000313" key="4">
    <source>
        <dbReference type="Proteomes" id="UP000247807"/>
    </source>
</evidence>
<dbReference type="RefSeq" id="WP_158466458.1">
    <property type="nucleotide sequence ID" value="NZ_QJUE01000002.1"/>
</dbReference>
<comment type="caution">
    <text evidence="3">The sequence shown here is derived from an EMBL/GenBank/DDBJ whole genome shotgun (WGS) entry which is preliminary data.</text>
</comment>
<dbReference type="InterPro" id="IPR029063">
    <property type="entry name" value="SAM-dependent_MTases_sf"/>
</dbReference>
<organism evidence="3 4">
    <name type="scientific">Prochlorococcus marinus XMU1408</name>
    <dbReference type="NCBI Taxonomy" id="2213228"/>
    <lineage>
        <taxon>Bacteria</taxon>
        <taxon>Bacillati</taxon>
        <taxon>Cyanobacteriota</taxon>
        <taxon>Cyanophyceae</taxon>
        <taxon>Synechococcales</taxon>
        <taxon>Prochlorococcaceae</taxon>
        <taxon>Prochlorococcus</taxon>
    </lineage>
</organism>
<dbReference type="CDD" id="cd02440">
    <property type="entry name" value="AdoMet_MTases"/>
    <property type="match status" value="1"/>
</dbReference>